<organism evidence="6 7">
    <name type="scientific">Pectinatus cerevisiiphilus</name>
    <dbReference type="NCBI Taxonomy" id="86956"/>
    <lineage>
        <taxon>Bacteria</taxon>
        <taxon>Bacillati</taxon>
        <taxon>Bacillota</taxon>
        <taxon>Negativicutes</taxon>
        <taxon>Selenomonadales</taxon>
        <taxon>Selenomonadaceae</taxon>
        <taxon>Pectinatus</taxon>
    </lineage>
</organism>
<keyword evidence="4 5" id="KW-0418">Kinase</keyword>
<evidence type="ECO:0000313" key="6">
    <source>
        <dbReference type="EMBL" id="TCS81838.1"/>
    </source>
</evidence>
<comment type="function">
    <text evidence="5">Bifunctional serine/threonine kinase and phosphorylase involved in the regulation of the pyruvate, phosphate dikinase (PPDK) by catalyzing its phosphorylation/dephosphorylation.</text>
</comment>
<keyword evidence="3 5" id="KW-0547">Nucleotide-binding</keyword>
<evidence type="ECO:0000256" key="2">
    <source>
        <dbReference type="ARBA" id="ARBA00022679"/>
    </source>
</evidence>
<evidence type="ECO:0000256" key="5">
    <source>
        <dbReference type="HAMAP-Rule" id="MF_00921"/>
    </source>
</evidence>
<evidence type="ECO:0000256" key="3">
    <source>
        <dbReference type="ARBA" id="ARBA00022741"/>
    </source>
</evidence>
<dbReference type="Pfam" id="PF03618">
    <property type="entry name" value="Kinase-PPPase"/>
    <property type="match status" value="1"/>
</dbReference>
<comment type="catalytic activity">
    <reaction evidence="5">
        <text>N(tele)-phospho-L-histidyl/L-threonyl-[pyruvate, phosphate dikinase] + ADP = N(tele)-phospho-L-histidyl/O-phospho-L-threonyl-[pyruvate, phosphate dikinase] + AMP + H(+)</text>
        <dbReference type="Rhea" id="RHEA:43692"/>
        <dbReference type="Rhea" id="RHEA-COMP:10650"/>
        <dbReference type="Rhea" id="RHEA-COMP:10651"/>
        <dbReference type="ChEBI" id="CHEBI:15378"/>
        <dbReference type="ChEBI" id="CHEBI:30013"/>
        <dbReference type="ChEBI" id="CHEBI:61977"/>
        <dbReference type="ChEBI" id="CHEBI:83586"/>
        <dbReference type="ChEBI" id="CHEBI:456215"/>
        <dbReference type="ChEBI" id="CHEBI:456216"/>
        <dbReference type="EC" id="2.7.11.32"/>
    </reaction>
</comment>
<dbReference type="EC" id="2.7.4.27" evidence="5"/>
<dbReference type="Proteomes" id="UP000295188">
    <property type="component" value="Unassembled WGS sequence"/>
</dbReference>
<dbReference type="OrthoDB" id="9782201at2"/>
<evidence type="ECO:0000256" key="1">
    <source>
        <dbReference type="ARBA" id="ARBA00022527"/>
    </source>
</evidence>
<protein>
    <recommendedName>
        <fullName evidence="5">Putative pyruvate, phosphate dikinase regulatory protein</fullName>
        <shortName evidence="5">PPDK regulatory protein</shortName>
        <ecNumber evidence="5">2.7.11.32</ecNumber>
        <ecNumber evidence="5">2.7.4.27</ecNumber>
    </recommendedName>
</protein>
<sequence>MNLPIIYMISESLGETAEAVIRATASQFEPENFEIVRIPYVDSVKLLEDTLQEASGQNAFVCHTLISPKLRAAFTKLAAKYSVIAVDILGPMLATVQKLSGVEPKNQPGLTHLLTKDYFRRIEAIEFAVKYDDGKSPAGLLKADIILIGVSRTSKTPLSMYLAHKGLKVANVPLIPGIAPPEELFNISPQKIIGLIVDPGKLNEIRAERLKAIGLMPGASYAKLACIAEEIEYSKAIMRRLSCRVIDVSNSAIEETAHMILEHHGKYLEMNNY</sequence>
<dbReference type="InterPro" id="IPR005177">
    <property type="entry name" value="Kinase-pyrophosphorylase"/>
</dbReference>
<dbReference type="GO" id="GO:0043531">
    <property type="term" value="F:ADP binding"/>
    <property type="evidence" value="ECO:0007669"/>
    <property type="project" value="UniProtKB-UniRule"/>
</dbReference>
<accession>A0A4R3KF00</accession>
<dbReference type="InterPro" id="IPR026565">
    <property type="entry name" value="PPDK_reg"/>
</dbReference>
<dbReference type="EC" id="2.7.11.32" evidence="5"/>
<evidence type="ECO:0000256" key="4">
    <source>
        <dbReference type="ARBA" id="ARBA00022777"/>
    </source>
</evidence>
<feature type="binding site" evidence="5">
    <location>
        <begin position="149"/>
        <end position="156"/>
    </location>
    <ligand>
        <name>ADP</name>
        <dbReference type="ChEBI" id="CHEBI:456216"/>
    </ligand>
</feature>
<dbReference type="GO" id="GO:0004674">
    <property type="term" value="F:protein serine/threonine kinase activity"/>
    <property type="evidence" value="ECO:0007669"/>
    <property type="project" value="UniProtKB-UniRule"/>
</dbReference>
<dbReference type="HAMAP" id="MF_00921">
    <property type="entry name" value="PDRP"/>
    <property type="match status" value="1"/>
</dbReference>
<dbReference type="EMBL" id="SMAA01000001">
    <property type="protein sequence ID" value="TCS81838.1"/>
    <property type="molecule type" value="Genomic_DNA"/>
</dbReference>
<keyword evidence="2 5" id="KW-0808">Transferase</keyword>
<dbReference type="RefSeq" id="WP_132546828.1">
    <property type="nucleotide sequence ID" value="NZ_SMAA01000001.1"/>
</dbReference>
<dbReference type="AlphaFoldDB" id="A0A4R3KF00"/>
<dbReference type="PANTHER" id="PTHR31756:SF3">
    <property type="entry name" value="PYRUVATE, PHOSPHATE DIKINASE REGULATORY PROTEIN 1, CHLOROPLASTIC"/>
    <property type="match status" value="1"/>
</dbReference>
<gene>
    <name evidence="6" type="ORF">EDC37_1019</name>
</gene>
<dbReference type="PANTHER" id="PTHR31756">
    <property type="entry name" value="PYRUVATE, PHOSPHATE DIKINASE REGULATORY PROTEIN 1, CHLOROPLASTIC"/>
    <property type="match status" value="1"/>
</dbReference>
<dbReference type="NCBIfam" id="NF003742">
    <property type="entry name" value="PRK05339.1"/>
    <property type="match status" value="1"/>
</dbReference>
<keyword evidence="1 5" id="KW-0723">Serine/threonine-protein kinase</keyword>
<name>A0A4R3KF00_9FIRM</name>
<comment type="similarity">
    <text evidence="5">Belongs to the pyruvate, phosphate/water dikinase regulatory protein family. PDRP subfamily.</text>
</comment>
<reference evidence="6 7" key="1">
    <citation type="submission" date="2019-03" db="EMBL/GenBank/DDBJ databases">
        <title>Genomic Encyclopedia of Type Strains, Phase IV (KMG-IV): sequencing the most valuable type-strain genomes for metagenomic binning, comparative biology and taxonomic classification.</title>
        <authorList>
            <person name="Goeker M."/>
        </authorList>
    </citation>
    <scope>NUCLEOTIDE SEQUENCE [LARGE SCALE GENOMIC DNA]</scope>
    <source>
        <strain evidence="6 7">DSM 20467</strain>
    </source>
</reference>
<evidence type="ECO:0000313" key="7">
    <source>
        <dbReference type="Proteomes" id="UP000295188"/>
    </source>
</evidence>
<dbReference type="GO" id="GO:0016776">
    <property type="term" value="F:phosphotransferase activity, phosphate group as acceptor"/>
    <property type="evidence" value="ECO:0007669"/>
    <property type="project" value="UniProtKB-UniRule"/>
</dbReference>
<comment type="caution">
    <text evidence="6">The sequence shown here is derived from an EMBL/GenBank/DDBJ whole genome shotgun (WGS) entry which is preliminary data.</text>
</comment>
<proteinExistence type="inferred from homology"/>
<comment type="catalytic activity">
    <reaction evidence="5">
        <text>N(tele)-phospho-L-histidyl/O-phospho-L-threonyl-[pyruvate, phosphate dikinase] + phosphate + H(+) = N(tele)-phospho-L-histidyl/L-threonyl-[pyruvate, phosphate dikinase] + diphosphate</text>
        <dbReference type="Rhea" id="RHEA:43696"/>
        <dbReference type="Rhea" id="RHEA-COMP:10650"/>
        <dbReference type="Rhea" id="RHEA-COMP:10651"/>
        <dbReference type="ChEBI" id="CHEBI:15378"/>
        <dbReference type="ChEBI" id="CHEBI:30013"/>
        <dbReference type="ChEBI" id="CHEBI:33019"/>
        <dbReference type="ChEBI" id="CHEBI:43474"/>
        <dbReference type="ChEBI" id="CHEBI:61977"/>
        <dbReference type="ChEBI" id="CHEBI:83586"/>
        <dbReference type="EC" id="2.7.4.27"/>
    </reaction>
</comment>
<dbReference type="GO" id="GO:0005524">
    <property type="term" value="F:ATP binding"/>
    <property type="evidence" value="ECO:0007669"/>
    <property type="project" value="InterPro"/>
</dbReference>
<keyword evidence="7" id="KW-1185">Reference proteome</keyword>